<name>A0A9Q8PFV4_PASFU</name>
<dbReference type="OrthoDB" id="62952at2759"/>
<dbReference type="GeneID" id="71988944"/>
<reference evidence="1" key="1">
    <citation type="submission" date="2021-12" db="EMBL/GenBank/DDBJ databases">
        <authorList>
            <person name="Zaccaron A."/>
            <person name="Stergiopoulos I."/>
        </authorList>
    </citation>
    <scope>NUCLEOTIDE SEQUENCE</scope>
    <source>
        <strain evidence="1">Race5_Kim</strain>
    </source>
</reference>
<dbReference type="AlphaFoldDB" id="A0A9Q8PFV4"/>
<dbReference type="RefSeq" id="XP_047766084.1">
    <property type="nucleotide sequence ID" value="XM_047908214.1"/>
</dbReference>
<keyword evidence="2" id="KW-1185">Reference proteome</keyword>
<protein>
    <submittedName>
        <fullName evidence="1">Uncharacterized protein</fullName>
    </submittedName>
</protein>
<organism evidence="1 2">
    <name type="scientific">Passalora fulva</name>
    <name type="common">Tomato leaf mold</name>
    <name type="synonym">Cladosporium fulvum</name>
    <dbReference type="NCBI Taxonomy" id="5499"/>
    <lineage>
        <taxon>Eukaryota</taxon>
        <taxon>Fungi</taxon>
        <taxon>Dikarya</taxon>
        <taxon>Ascomycota</taxon>
        <taxon>Pezizomycotina</taxon>
        <taxon>Dothideomycetes</taxon>
        <taxon>Dothideomycetidae</taxon>
        <taxon>Mycosphaerellales</taxon>
        <taxon>Mycosphaerellaceae</taxon>
        <taxon>Fulvia</taxon>
    </lineage>
</organism>
<accession>A0A9Q8PFV4</accession>
<dbReference type="KEGG" id="ffu:CLAFUR5_09066"/>
<evidence type="ECO:0000313" key="2">
    <source>
        <dbReference type="Proteomes" id="UP000756132"/>
    </source>
</evidence>
<dbReference type="EMBL" id="CP090171">
    <property type="protein sequence ID" value="UJO21718.1"/>
    <property type="molecule type" value="Genomic_DNA"/>
</dbReference>
<sequence>MDATRPSMFDKYEDIATASRALEDIIKNRMPQLSSATAAKAGSRAAQRILGILEEEVKAAIARQFQSDAASVLQPRATLLSLPSELRDQIWELAIVNRGKQHLTCALERDRALLISGTRTTVHVPDLCRVGRQIREEALDIFFSKHVFILKFERIWWPINRTGSLYITKCRCMQWLKAIGPVNRGRMKSVEFIREDRRTQTERMKAVWWVCKLDLPQQVEEQLIEQLLHGEGLQSWTDPTERLEAAQRSEIEKELGAKSQGLIWDEMTVFG</sequence>
<evidence type="ECO:0000313" key="1">
    <source>
        <dbReference type="EMBL" id="UJO21718.1"/>
    </source>
</evidence>
<gene>
    <name evidence="1" type="ORF">CLAFUR5_09066</name>
</gene>
<proteinExistence type="predicted"/>
<dbReference type="Proteomes" id="UP000756132">
    <property type="component" value="Chromosome 9"/>
</dbReference>
<reference evidence="1" key="2">
    <citation type="journal article" date="2022" name="Microb. Genom.">
        <title>A chromosome-scale genome assembly of the tomato pathogen Cladosporium fulvum reveals a compartmentalized genome architecture and the presence of a dispensable chromosome.</title>
        <authorList>
            <person name="Zaccaron A.Z."/>
            <person name="Chen L.H."/>
            <person name="Samaras A."/>
            <person name="Stergiopoulos I."/>
        </authorList>
    </citation>
    <scope>NUCLEOTIDE SEQUENCE</scope>
    <source>
        <strain evidence="1">Race5_Kim</strain>
    </source>
</reference>